<dbReference type="Proteomes" id="UP001610563">
    <property type="component" value="Unassembled WGS sequence"/>
</dbReference>
<evidence type="ECO:0000313" key="1">
    <source>
        <dbReference type="EMBL" id="KAL2787204.1"/>
    </source>
</evidence>
<proteinExistence type="predicted"/>
<reference evidence="1 2" key="1">
    <citation type="submission" date="2024-07" db="EMBL/GenBank/DDBJ databases">
        <title>Section-level genome sequencing and comparative genomics of Aspergillus sections Usti and Cavernicolus.</title>
        <authorList>
            <consortium name="Lawrence Berkeley National Laboratory"/>
            <person name="Nybo J.L."/>
            <person name="Vesth T.C."/>
            <person name="Theobald S."/>
            <person name="Frisvad J.C."/>
            <person name="Larsen T.O."/>
            <person name="Kjaerboelling I."/>
            <person name="Rothschild-Mancinelli K."/>
            <person name="Lyhne E.K."/>
            <person name="Kogle M.E."/>
            <person name="Barry K."/>
            <person name="Clum A."/>
            <person name="Na H."/>
            <person name="Ledsgaard L."/>
            <person name="Lin J."/>
            <person name="Lipzen A."/>
            <person name="Kuo A."/>
            <person name="Riley R."/>
            <person name="Mondo S."/>
            <person name="Labutti K."/>
            <person name="Haridas S."/>
            <person name="Pangalinan J."/>
            <person name="Salamov A.A."/>
            <person name="Simmons B.A."/>
            <person name="Magnuson J.K."/>
            <person name="Chen J."/>
            <person name="Drula E."/>
            <person name="Henrissat B."/>
            <person name="Wiebenga A."/>
            <person name="Lubbers R.J."/>
            <person name="Gomes A.C."/>
            <person name="Makela M.R."/>
            <person name="Stajich J."/>
            <person name="Grigoriev I.V."/>
            <person name="Mortensen U.H."/>
            <person name="De Vries R.P."/>
            <person name="Baker S.E."/>
            <person name="Andersen M.R."/>
        </authorList>
    </citation>
    <scope>NUCLEOTIDE SEQUENCE [LARGE SCALE GENOMIC DNA]</scope>
    <source>
        <strain evidence="1 2">CBS 209.92</strain>
    </source>
</reference>
<evidence type="ECO:0000313" key="2">
    <source>
        <dbReference type="Proteomes" id="UP001610563"/>
    </source>
</evidence>
<comment type="caution">
    <text evidence="1">The sequence shown here is derived from an EMBL/GenBank/DDBJ whole genome shotgun (WGS) entry which is preliminary data.</text>
</comment>
<keyword evidence="2" id="KW-1185">Reference proteome</keyword>
<name>A0ABR4FVD3_9EURO</name>
<dbReference type="EMBL" id="JBFTWV010000101">
    <property type="protein sequence ID" value="KAL2787204.1"/>
    <property type="molecule type" value="Genomic_DNA"/>
</dbReference>
<protein>
    <submittedName>
        <fullName evidence="1">Uncharacterized protein</fullName>
    </submittedName>
</protein>
<gene>
    <name evidence="1" type="ORF">BJX66DRAFT_341398</name>
</gene>
<organism evidence="1 2">
    <name type="scientific">Aspergillus keveii</name>
    <dbReference type="NCBI Taxonomy" id="714993"/>
    <lineage>
        <taxon>Eukaryota</taxon>
        <taxon>Fungi</taxon>
        <taxon>Dikarya</taxon>
        <taxon>Ascomycota</taxon>
        <taxon>Pezizomycotina</taxon>
        <taxon>Eurotiomycetes</taxon>
        <taxon>Eurotiomycetidae</taxon>
        <taxon>Eurotiales</taxon>
        <taxon>Aspergillaceae</taxon>
        <taxon>Aspergillus</taxon>
        <taxon>Aspergillus subgen. Nidulantes</taxon>
    </lineage>
</organism>
<sequence>MSCSYFRGMVQGELKEASELRTNGHITLPVNGESRAFLILMLAVHGRTRTVPRKISFAILSHLSIMVDYYRCHEGLELFSDLWMQHLKGTFDITHRSQWMNWLLISWVFNQEDIFSEITAFIPLISTDTIDSGEWPIPKEIIDAMNKGQYKYIEKALDILQGFYQGLIDGKVKCLQVGNEGWEYCAMCCYNTPGALITHMKQMGLFSPRPQRPYPGIRPDYLRFDCFKEMESNLKLTDELHYHCDLARRVGAILNKTPYPPNLEFADIALPRP</sequence>
<accession>A0ABR4FVD3</accession>